<accession>A0A0F5ID75</accession>
<proteinExistence type="predicted"/>
<accession>A0A0F5HWE1</accession>
<keyword evidence="2" id="KW-0812">Transmembrane</keyword>
<dbReference type="STRING" id="1221996.QY95_01540"/>
<evidence type="ECO:0000313" key="4">
    <source>
        <dbReference type="EMBL" id="KKB43295.1"/>
    </source>
</evidence>
<dbReference type="AlphaFoldDB" id="A0A0F5ID75"/>
<evidence type="ECO:0000259" key="3">
    <source>
        <dbReference type="Pfam" id="PF26347"/>
    </source>
</evidence>
<feature type="transmembrane region" description="Helical" evidence="2">
    <location>
        <begin position="12"/>
        <end position="35"/>
    </location>
</feature>
<reference evidence="4" key="1">
    <citation type="submission" date="2015-02" db="EMBL/GenBank/DDBJ databases">
        <title>Genome Assembly of Bacillaceae bacterium MTCC 8252.</title>
        <authorList>
            <person name="Verma A."/>
            <person name="Khatri I."/>
            <person name="Mual P."/>
            <person name="Subramanian S."/>
            <person name="Krishnamurthi S."/>
        </authorList>
    </citation>
    <scope>NUCLEOTIDE SEQUENCE [LARGE SCALE GENOMIC DNA]</scope>
    <source>
        <strain evidence="4">MTCC 8252</strain>
    </source>
</reference>
<sequence length="169" mass="20232">MRVPTLYKKPRLKWVLAGAAIGCCISWMLFVYMYGAMQERQAVVLEKQKNDVRELQSQLNIWQEEFKELNKQNLHKLTVQEIEIDIINYEKYGIDDAHSMFLAKEQIKKDLSVLYAKDLETVYSHRELIRQTIENKTLKINDRSYSLHVTEWYFYTTLYLQLEMTLPED</sequence>
<organism evidence="4 5">
    <name type="scientific">Bacillus thermotolerans</name>
    <name type="common">Quasibacillus thermotolerans</name>
    <dbReference type="NCBI Taxonomy" id="1221996"/>
    <lineage>
        <taxon>Bacteria</taxon>
        <taxon>Bacillati</taxon>
        <taxon>Bacillota</taxon>
        <taxon>Bacilli</taxon>
        <taxon>Bacillales</taxon>
        <taxon>Bacillaceae</taxon>
        <taxon>Bacillus</taxon>
    </lineage>
</organism>
<keyword evidence="2" id="KW-1133">Transmembrane helix</keyword>
<dbReference type="RefSeq" id="WP_039234225.1">
    <property type="nucleotide sequence ID" value="NZ_JWIQ02000027.1"/>
</dbReference>
<evidence type="ECO:0000313" key="5">
    <source>
        <dbReference type="Proteomes" id="UP000031563"/>
    </source>
</evidence>
<keyword evidence="1" id="KW-0175">Coiled coil</keyword>
<dbReference type="OrthoDB" id="2691164at2"/>
<gene>
    <name evidence="4" type="ORF">QY95_01540</name>
</gene>
<evidence type="ECO:0000256" key="2">
    <source>
        <dbReference type="SAM" id="Phobius"/>
    </source>
</evidence>
<dbReference type="Pfam" id="PF26347">
    <property type="entry name" value="YtrI_sporulation"/>
    <property type="match status" value="1"/>
</dbReference>
<feature type="coiled-coil region" evidence="1">
    <location>
        <begin position="45"/>
        <end position="72"/>
    </location>
</feature>
<dbReference type="Proteomes" id="UP000031563">
    <property type="component" value="Unassembled WGS sequence"/>
</dbReference>
<keyword evidence="2" id="KW-0472">Membrane</keyword>
<dbReference type="EMBL" id="JWIR02000003">
    <property type="protein sequence ID" value="KKB43295.1"/>
    <property type="molecule type" value="Genomic_DNA"/>
</dbReference>
<name>A0A0F5ID75_BACTR</name>
<dbReference type="InterPro" id="IPR048198">
    <property type="entry name" value="YtrI"/>
</dbReference>
<dbReference type="InterPro" id="IPR058620">
    <property type="entry name" value="YtrI_C"/>
</dbReference>
<keyword evidence="5" id="KW-1185">Reference proteome</keyword>
<protein>
    <recommendedName>
        <fullName evidence="3">Sporulation membrane protein YtrI C-terminal domain-containing protein</fullName>
    </recommendedName>
</protein>
<comment type="caution">
    <text evidence="4">The sequence shown here is derived from an EMBL/GenBank/DDBJ whole genome shotgun (WGS) entry which is preliminary data.</text>
</comment>
<dbReference type="NCBIfam" id="NF041479">
    <property type="entry name" value="spor_membprot_YtrI"/>
    <property type="match status" value="1"/>
</dbReference>
<evidence type="ECO:0000256" key="1">
    <source>
        <dbReference type="SAM" id="Coils"/>
    </source>
</evidence>
<feature type="domain" description="Sporulation membrane protein YtrI C-terminal" evidence="3">
    <location>
        <begin position="80"/>
        <end position="164"/>
    </location>
</feature>